<evidence type="ECO:0000256" key="2">
    <source>
        <dbReference type="ARBA" id="ARBA00023002"/>
    </source>
</evidence>
<dbReference type="Gene3D" id="3.40.50.720">
    <property type="entry name" value="NAD(P)-binding Rossmann-like Domain"/>
    <property type="match status" value="1"/>
</dbReference>
<evidence type="ECO:0000256" key="3">
    <source>
        <dbReference type="RuleBase" id="RU000363"/>
    </source>
</evidence>
<dbReference type="FunFam" id="3.40.50.720:FF:000074">
    <property type="entry name" value="Retinol dehydrogenase type 1"/>
    <property type="match status" value="1"/>
</dbReference>
<dbReference type="InterPro" id="IPR002347">
    <property type="entry name" value="SDR_fam"/>
</dbReference>
<name>A0A7K5CJ65_MOTAL</name>
<keyword evidence="4" id="KW-0732">Signal</keyword>
<feature type="signal peptide" evidence="4">
    <location>
        <begin position="1"/>
        <end position="20"/>
    </location>
</feature>
<keyword evidence="2" id="KW-0560">Oxidoreductase</keyword>
<dbReference type="PRINTS" id="PR00080">
    <property type="entry name" value="SDRFAMILY"/>
</dbReference>
<dbReference type="SUPFAM" id="SSF51735">
    <property type="entry name" value="NAD(P)-binding Rossmann-fold domains"/>
    <property type="match status" value="1"/>
</dbReference>
<dbReference type="PANTHER" id="PTHR43313:SF11">
    <property type="entry name" value="RETINOL DEHYDROGENASE 16"/>
    <property type="match status" value="1"/>
</dbReference>
<evidence type="ECO:0000256" key="4">
    <source>
        <dbReference type="SAM" id="SignalP"/>
    </source>
</evidence>
<dbReference type="PRINTS" id="PR00081">
    <property type="entry name" value="GDHRDH"/>
</dbReference>
<dbReference type="AlphaFoldDB" id="A0A7K5CJ65"/>
<organism evidence="5 6">
    <name type="scientific">Motacilla alba</name>
    <name type="common">White wagtail</name>
    <name type="synonym">Pied wagtail</name>
    <dbReference type="NCBI Taxonomy" id="45807"/>
    <lineage>
        <taxon>Eukaryota</taxon>
        <taxon>Metazoa</taxon>
        <taxon>Chordata</taxon>
        <taxon>Craniata</taxon>
        <taxon>Vertebrata</taxon>
        <taxon>Euteleostomi</taxon>
        <taxon>Archelosauria</taxon>
        <taxon>Archosauria</taxon>
        <taxon>Dinosauria</taxon>
        <taxon>Saurischia</taxon>
        <taxon>Theropoda</taxon>
        <taxon>Coelurosauria</taxon>
        <taxon>Aves</taxon>
        <taxon>Neognathae</taxon>
        <taxon>Neoaves</taxon>
        <taxon>Telluraves</taxon>
        <taxon>Australaves</taxon>
        <taxon>Passeriformes</taxon>
        <taxon>Passeroidea</taxon>
        <taxon>Motacillidae</taxon>
        <taxon>Motacilla</taxon>
    </lineage>
</organism>
<reference evidence="5 6" key="1">
    <citation type="submission" date="2019-09" db="EMBL/GenBank/DDBJ databases">
        <title>Bird 10,000 Genomes (B10K) Project - Family phase.</title>
        <authorList>
            <person name="Zhang G."/>
        </authorList>
    </citation>
    <scope>NUCLEOTIDE SEQUENCE [LARGE SCALE GENOMIC DNA]</scope>
    <source>
        <strain evidence="5">B10K-DU-001-75</strain>
        <tissue evidence="5">Muscle</tissue>
    </source>
</reference>
<sequence>MWPYVAAALLGLFLLRRWHRERQTVPRLSEKHVLITGCDSGFGNLLARQLDARGLRVLAACLTDTGAKQLRAATSKRLQTVLLDVTSSKSIADVTAWVRERVGDQGLWGLVNNAGIAIPTAPNEWLSKEDFVKVLNVNLVGVVEVTLSLLPLVRRARGRVVNVASVMGRVSCFGGGYCISKFGVEAFSDSLRRELRPFGVRVSIIEPGGFQTGMIDPAPLVKGFARLWERLPAEAQAAYGRHYLDKCESIPTPHRHPRDLHGADPLVPPTDAKSTTLLHRLSSSRLSHVTDAMTHALLSRCPRSRYAAGWDARLIFLPLSYCPAWLSDSILGFFLPVPASGM</sequence>
<evidence type="ECO:0000313" key="6">
    <source>
        <dbReference type="Proteomes" id="UP000532252"/>
    </source>
</evidence>
<evidence type="ECO:0000256" key="1">
    <source>
        <dbReference type="ARBA" id="ARBA00006484"/>
    </source>
</evidence>
<feature type="non-terminal residue" evidence="5">
    <location>
        <position position="342"/>
    </location>
</feature>
<accession>A0A7K5CJ65</accession>
<comment type="caution">
    <text evidence="5">The sequence shown here is derived from an EMBL/GenBank/DDBJ whole genome shotgun (WGS) entry which is preliminary data.</text>
</comment>
<proteinExistence type="inferred from homology"/>
<dbReference type="PROSITE" id="PS00061">
    <property type="entry name" value="ADH_SHORT"/>
    <property type="match status" value="1"/>
</dbReference>
<feature type="chain" id="PRO_5029554406" evidence="4">
    <location>
        <begin position="21"/>
        <end position="342"/>
    </location>
</feature>
<dbReference type="Pfam" id="PF00106">
    <property type="entry name" value="adh_short"/>
    <property type="match status" value="1"/>
</dbReference>
<dbReference type="InterPro" id="IPR036291">
    <property type="entry name" value="NAD(P)-bd_dom_sf"/>
</dbReference>
<dbReference type="EMBL" id="VXBE01011614">
    <property type="protein sequence ID" value="NWS08272.1"/>
    <property type="molecule type" value="Genomic_DNA"/>
</dbReference>
<feature type="non-terminal residue" evidence="5">
    <location>
        <position position="1"/>
    </location>
</feature>
<dbReference type="Proteomes" id="UP000532252">
    <property type="component" value="Unassembled WGS sequence"/>
</dbReference>
<dbReference type="PANTHER" id="PTHR43313">
    <property type="entry name" value="SHORT-CHAIN DEHYDROGENASE/REDUCTASE FAMILY 9C"/>
    <property type="match status" value="1"/>
</dbReference>
<comment type="similarity">
    <text evidence="1 3">Belongs to the short-chain dehydrogenases/reductases (SDR) family.</text>
</comment>
<protein>
    <submittedName>
        <fullName evidence="5">RDH16 dehydrogenase</fullName>
    </submittedName>
</protein>
<keyword evidence="6" id="KW-1185">Reference proteome</keyword>
<dbReference type="GO" id="GO:0008202">
    <property type="term" value="P:steroid metabolic process"/>
    <property type="evidence" value="ECO:0007669"/>
    <property type="project" value="TreeGrafter"/>
</dbReference>
<evidence type="ECO:0000313" key="5">
    <source>
        <dbReference type="EMBL" id="NWS08272.1"/>
    </source>
</evidence>
<dbReference type="GO" id="GO:0016491">
    <property type="term" value="F:oxidoreductase activity"/>
    <property type="evidence" value="ECO:0007669"/>
    <property type="project" value="UniProtKB-KW"/>
</dbReference>
<gene>
    <name evidence="5" type="primary">Rdh16_1</name>
    <name evidence="5" type="ORF">MOTALB_R06271</name>
</gene>
<dbReference type="InterPro" id="IPR020904">
    <property type="entry name" value="Sc_DH/Rdtase_CS"/>
</dbReference>